<gene>
    <name evidence="2" type="ORF">HLB23_35645</name>
</gene>
<dbReference type="Proteomes" id="UP000586827">
    <property type="component" value="Unassembled WGS sequence"/>
</dbReference>
<accession>A0A849CF81</accession>
<evidence type="ECO:0000313" key="2">
    <source>
        <dbReference type="EMBL" id="NNH75127.1"/>
    </source>
</evidence>
<keyword evidence="1" id="KW-1133">Transmembrane helix</keyword>
<name>A0A849CF81_9NOCA</name>
<feature type="transmembrane region" description="Helical" evidence="1">
    <location>
        <begin position="59"/>
        <end position="80"/>
    </location>
</feature>
<sequence length="213" mass="23900">MPPVLHAGPNIGGETSLPIPRWQWFSLISGLFALTMVLAAMLFLYALTFSDTATLNYRLRSPLIIPLLVVALLIGTWLLARVLYAAKREQGLWLTPTKVHLSNGLMRQSVDWDDILEVQAAAKPRFATVKLISRPGTLDLVWASRWARKKSRTWLIEIYTLEFDMDSALLYHLIAFYSQHPELRAELGSRAASDRICRGAVLESSARRPGALS</sequence>
<organism evidence="2 3">
    <name type="scientific">Nocardia uniformis</name>
    <dbReference type="NCBI Taxonomy" id="53432"/>
    <lineage>
        <taxon>Bacteria</taxon>
        <taxon>Bacillati</taxon>
        <taxon>Actinomycetota</taxon>
        <taxon>Actinomycetes</taxon>
        <taxon>Mycobacteriales</taxon>
        <taxon>Nocardiaceae</taxon>
        <taxon>Nocardia</taxon>
    </lineage>
</organism>
<reference evidence="2 3" key="1">
    <citation type="submission" date="2020-05" db="EMBL/GenBank/DDBJ databases">
        <title>MicrobeNet Type strains.</title>
        <authorList>
            <person name="Nicholson A.C."/>
        </authorList>
    </citation>
    <scope>NUCLEOTIDE SEQUENCE [LARGE SCALE GENOMIC DNA]</scope>
    <source>
        <strain evidence="2 3">JCM 3224</strain>
    </source>
</reference>
<keyword evidence="1" id="KW-0472">Membrane</keyword>
<proteinExistence type="predicted"/>
<feature type="transmembrane region" description="Helical" evidence="1">
    <location>
        <begin position="24"/>
        <end position="47"/>
    </location>
</feature>
<evidence type="ECO:0000256" key="1">
    <source>
        <dbReference type="SAM" id="Phobius"/>
    </source>
</evidence>
<dbReference type="EMBL" id="JABELX010000019">
    <property type="protein sequence ID" value="NNH75127.1"/>
    <property type="molecule type" value="Genomic_DNA"/>
</dbReference>
<keyword evidence="1" id="KW-0812">Transmembrane</keyword>
<dbReference type="RefSeq" id="WP_157553301.1">
    <property type="nucleotide sequence ID" value="NZ_JABELX010000019.1"/>
</dbReference>
<comment type="caution">
    <text evidence="2">The sequence shown here is derived from an EMBL/GenBank/DDBJ whole genome shotgun (WGS) entry which is preliminary data.</text>
</comment>
<protein>
    <submittedName>
        <fullName evidence="2">Uncharacterized protein</fullName>
    </submittedName>
</protein>
<evidence type="ECO:0000313" key="3">
    <source>
        <dbReference type="Proteomes" id="UP000586827"/>
    </source>
</evidence>
<dbReference type="AlphaFoldDB" id="A0A849CF81"/>
<keyword evidence="3" id="KW-1185">Reference proteome</keyword>